<dbReference type="AlphaFoldDB" id="A0A243RFL6"/>
<accession>A0A243RFL6</accession>
<keyword evidence="2" id="KW-1185">Reference proteome</keyword>
<comment type="caution">
    <text evidence="1">The sequence shown here is derived from an EMBL/GenBank/DDBJ whole genome shotgun (WGS) entry which is preliminary data.</text>
</comment>
<sequence length="242" mass="26799">MIDPSEDDLGRDRIGYSETMSPMALYDASHGAWHLGERAHRENFALVTFDSTGVLAIRIDRIEPVSGMVEGRESSRRSVIHGAILTTGHPIHDAYVGKPSPIPPQRNPVGYYDAPEEHAPCQCGCGGQTPTGKDFITGHDQTALHDRVRQLGTVRDFIEWFDRVRGGYWPDINVIFEPVTLVDGTPTGESARLRHRLDCTHLYTDDSGRILNKPRIATREEIVSLRPCKSCIANSAKAATAR</sequence>
<evidence type="ECO:0000313" key="1">
    <source>
        <dbReference type="EMBL" id="OUC93538.1"/>
    </source>
</evidence>
<protein>
    <submittedName>
        <fullName evidence="1">Uncharacterized protein</fullName>
    </submittedName>
</protein>
<proteinExistence type="predicted"/>
<dbReference type="EMBL" id="NGFP01000133">
    <property type="protein sequence ID" value="OUC93538.1"/>
    <property type="molecule type" value="Genomic_DNA"/>
</dbReference>
<name>A0A243RFL6_9ACTN</name>
<evidence type="ECO:0000313" key="2">
    <source>
        <dbReference type="Proteomes" id="UP000194761"/>
    </source>
</evidence>
<dbReference type="RefSeq" id="WP_086576169.1">
    <property type="nucleotide sequence ID" value="NZ_NGFP01000133.1"/>
</dbReference>
<gene>
    <name evidence="1" type="ORF">CA984_25960</name>
</gene>
<reference evidence="1 2" key="1">
    <citation type="submission" date="2017-05" db="EMBL/GenBank/DDBJ databases">
        <title>Biotechnological potential of actinobacteria isolated from South African environments.</title>
        <authorList>
            <person name="Le Roes-Hill M."/>
            <person name="Prins A."/>
            <person name="Durrell K.A."/>
        </authorList>
    </citation>
    <scope>NUCLEOTIDE SEQUENCE [LARGE SCALE GENOMIC DNA]</scope>
    <source>
        <strain evidence="1">M26</strain>
    </source>
</reference>
<dbReference type="Proteomes" id="UP000194761">
    <property type="component" value="Unassembled WGS sequence"/>
</dbReference>
<organism evidence="1 2">
    <name type="scientific">Streptosporangium minutum</name>
    <dbReference type="NCBI Taxonomy" id="569862"/>
    <lineage>
        <taxon>Bacteria</taxon>
        <taxon>Bacillati</taxon>
        <taxon>Actinomycetota</taxon>
        <taxon>Actinomycetes</taxon>
        <taxon>Streptosporangiales</taxon>
        <taxon>Streptosporangiaceae</taxon>
        <taxon>Streptosporangium</taxon>
    </lineage>
</organism>